<organism evidence="2 3">
    <name type="scientific">Ignelater luminosus</name>
    <name type="common">Cucubano</name>
    <name type="synonym">Pyrophorus luminosus</name>
    <dbReference type="NCBI Taxonomy" id="2038154"/>
    <lineage>
        <taxon>Eukaryota</taxon>
        <taxon>Metazoa</taxon>
        <taxon>Ecdysozoa</taxon>
        <taxon>Arthropoda</taxon>
        <taxon>Hexapoda</taxon>
        <taxon>Insecta</taxon>
        <taxon>Pterygota</taxon>
        <taxon>Neoptera</taxon>
        <taxon>Endopterygota</taxon>
        <taxon>Coleoptera</taxon>
        <taxon>Polyphaga</taxon>
        <taxon>Elateriformia</taxon>
        <taxon>Elateroidea</taxon>
        <taxon>Elateridae</taxon>
        <taxon>Agrypninae</taxon>
        <taxon>Pyrophorini</taxon>
        <taxon>Ignelater</taxon>
    </lineage>
</organism>
<sequence length="98" mass="11081">MSAAFYRKVEEKIGKVWISQLHSQMLKAAEEEQKIAISKNHIENRIPYITVIADGECAKRSYGHSYSSLSGAGCIIGEKTEKEEEEEILVCIHEFCSM</sequence>
<feature type="domain" description="Mutator-like transposase" evidence="1">
    <location>
        <begin position="2"/>
        <end position="82"/>
    </location>
</feature>
<dbReference type="AlphaFoldDB" id="A0A8K0CLP5"/>
<dbReference type="EMBL" id="VTPC01088027">
    <property type="protein sequence ID" value="KAF2886342.1"/>
    <property type="molecule type" value="Genomic_DNA"/>
</dbReference>
<dbReference type="Pfam" id="PF20700">
    <property type="entry name" value="Mutator"/>
    <property type="match status" value="1"/>
</dbReference>
<proteinExistence type="predicted"/>
<dbReference type="OrthoDB" id="6431392at2759"/>
<keyword evidence="3" id="KW-1185">Reference proteome</keyword>
<dbReference type="Proteomes" id="UP000801492">
    <property type="component" value="Unassembled WGS sequence"/>
</dbReference>
<name>A0A8K0CLP5_IGNLU</name>
<evidence type="ECO:0000313" key="2">
    <source>
        <dbReference type="EMBL" id="KAF2886342.1"/>
    </source>
</evidence>
<gene>
    <name evidence="2" type="ORF">ILUMI_19831</name>
</gene>
<dbReference type="InterPro" id="IPR049012">
    <property type="entry name" value="Mutator_transp_dom"/>
</dbReference>
<evidence type="ECO:0000259" key="1">
    <source>
        <dbReference type="Pfam" id="PF20700"/>
    </source>
</evidence>
<reference evidence="2" key="1">
    <citation type="submission" date="2019-08" db="EMBL/GenBank/DDBJ databases">
        <title>The genome of the North American firefly Photinus pyralis.</title>
        <authorList>
            <consortium name="Photinus pyralis genome working group"/>
            <person name="Fallon T.R."/>
            <person name="Sander Lower S.E."/>
            <person name="Weng J.-K."/>
        </authorList>
    </citation>
    <scope>NUCLEOTIDE SEQUENCE</scope>
    <source>
        <strain evidence="2">TRF0915ILg1</strain>
        <tissue evidence="2">Whole body</tissue>
    </source>
</reference>
<evidence type="ECO:0000313" key="3">
    <source>
        <dbReference type="Proteomes" id="UP000801492"/>
    </source>
</evidence>
<protein>
    <recommendedName>
        <fullName evidence="1">Mutator-like transposase domain-containing protein</fullName>
    </recommendedName>
</protein>
<accession>A0A8K0CLP5</accession>
<comment type="caution">
    <text evidence="2">The sequence shown here is derived from an EMBL/GenBank/DDBJ whole genome shotgun (WGS) entry which is preliminary data.</text>
</comment>